<name>A0A1H3RZU8_9BACI</name>
<evidence type="ECO:0000313" key="3">
    <source>
        <dbReference type="Proteomes" id="UP000198935"/>
    </source>
</evidence>
<organism evidence="2 3">
    <name type="scientific">Evansella caseinilytica</name>
    <dbReference type="NCBI Taxonomy" id="1503961"/>
    <lineage>
        <taxon>Bacteria</taxon>
        <taxon>Bacillati</taxon>
        <taxon>Bacillota</taxon>
        <taxon>Bacilli</taxon>
        <taxon>Bacillales</taxon>
        <taxon>Bacillaceae</taxon>
        <taxon>Evansella</taxon>
    </lineage>
</organism>
<dbReference type="InterPro" id="IPR014957">
    <property type="entry name" value="IDEAL_dom"/>
</dbReference>
<reference evidence="3" key="1">
    <citation type="submission" date="2016-10" db="EMBL/GenBank/DDBJ databases">
        <authorList>
            <person name="Varghese N."/>
            <person name="Submissions S."/>
        </authorList>
    </citation>
    <scope>NUCLEOTIDE SEQUENCE [LARGE SCALE GENOMIC DNA]</scope>
    <source>
        <strain evidence="3">SP</strain>
    </source>
</reference>
<dbReference type="Proteomes" id="UP000198935">
    <property type="component" value="Unassembled WGS sequence"/>
</dbReference>
<dbReference type="InterPro" id="IPR027393">
    <property type="entry name" value="Virus_scaffolding_prot_C"/>
</dbReference>
<dbReference type="Gene3D" id="4.10.810.10">
    <property type="entry name" value="Virus Scaffolding Protein, Chain A"/>
    <property type="match status" value="1"/>
</dbReference>
<evidence type="ECO:0000259" key="1">
    <source>
        <dbReference type="Pfam" id="PF08858"/>
    </source>
</evidence>
<accession>A0A1H3RZU8</accession>
<gene>
    <name evidence="2" type="ORF">SAMN05421736_109134</name>
</gene>
<proteinExistence type="predicted"/>
<protein>
    <submittedName>
        <fullName evidence="2">IDEAL domain-containing protein</fullName>
    </submittedName>
</protein>
<feature type="domain" description="IDEAL" evidence="1">
    <location>
        <begin position="95"/>
        <end position="116"/>
    </location>
</feature>
<evidence type="ECO:0000313" key="2">
    <source>
        <dbReference type="EMBL" id="SDZ30825.1"/>
    </source>
</evidence>
<dbReference type="Pfam" id="PF08858">
    <property type="entry name" value="IDEAL"/>
    <property type="match status" value="1"/>
</dbReference>
<sequence>MSTFFMVSVPERFLLECLYYGNSKENAVRSFQEMRQGDLLEVMDQGKYIIGIGWYVMITINSKETVYISIQQLEKAIQEKKIYTLIELELEYCCLKYQIDQALDCKNKELFMKAAKEYKKFLSLKEKSSRAFSVT</sequence>
<dbReference type="OrthoDB" id="2887191at2"/>
<keyword evidence="3" id="KW-1185">Reference proteome</keyword>
<dbReference type="EMBL" id="FNPI01000009">
    <property type="protein sequence ID" value="SDZ30825.1"/>
    <property type="molecule type" value="Genomic_DNA"/>
</dbReference>
<dbReference type="AlphaFoldDB" id="A0A1H3RZU8"/>